<organism evidence="3 4">
    <name type="scientific">Streptosporangium lutulentum</name>
    <dbReference type="NCBI Taxonomy" id="1461250"/>
    <lineage>
        <taxon>Bacteria</taxon>
        <taxon>Bacillati</taxon>
        <taxon>Actinomycetota</taxon>
        <taxon>Actinomycetes</taxon>
        <taxon>Streptosporangiales</taxon>
        <taxon>Streptosporangiaceae</taxon>
        <taxon>Streptosporangium</taxon>
    </lineage>
</organism>
<dbReference type="SUPFAM" id="SSF46689">
    <property type="entry name" value="Homeodomain-like"/>
    <property type="match status" value="1"/>
</dbReference>
<evidence type="ECO:0000313" key="3">
    <source>
        <dbReference type="EMBL" id="MDP9849789.1"/>
    </source>
</evidence>
<keyword evidence="4" id="KW-1185">Reference proteome</keyword>
<evidence type="ECO:0000313" key="4">
    <source>
        <dbReference type="Proteomes" id="UP001225356"/>
    </source>
</evidence>
<dbReference type="RefSeq" id="WP_307557811.1">
    <property type="nucleotide sequence ID" value="NZ_JAUSQU010000001.1"/>
</dbReference>
<gene>
    <name evidence="2" type="ORF">J2853_002766</name>
    <name evidence="3" type="ORF">J2853_009000</name>
</gene>
<dbReference type="EMBL" id="JAUSQU010000001">
    <property type="protein sequence ID" value="MDP9849789.1"/>
    <property type="molecule type" value="Genomic_DNA"/>
</dbReference>
<dbReference type="Proteomes" id="UP001225356">
    <property type="component" value="Unassembled WGS sequence"/>
</dbReference>
<sequence length="134" mass="15015">MSSEPEGPRAERPRRRRFSADYKLRIVAEYDALTEPGAKGALLRREGLYSTHILDWRLARDHGALQALEPKPPVRKDAKSPAEKEADKLRRENEKLAAELARTKKALAILGKAHELLELLSESEEPSTPAKPDA</sequence>
<proteinExistence type="predicted"/>
<feature type="compositionally biased region" description="Basic and acidic residues" evidence="1">
    <location>
        <begin position="72"/>
        <end position="91"/>
    </location>
</feature>
<evidence type="ECO:0000256" key="1">
    <source>
        <dbReference type="SAM" id="MobiDB-lite"/>
    </source>
</evidence>
<reference evidence="3 4" key="1">
    <citation type="submission" date="2023-07" db="EMBL/GenBank/DDBJ databases">
        <title>Sequencing the genomes of 1000 actinobacteria strains.</title>
        <authorList>
            <person name="Klenk H.-P."/>
        </authorList>
    </citation>
    <scope>NUCLEOTIDE SEQUENCE [LARGE SCALE GENOMIC DNA]</scope>
    <source>
        <strain evidence="3 4">DSM 46740</strain>
    </source>
</reference>
<accession>A0ABT9QV45</accession>
<dbReference type="EMBL" id="JAUSQU010000001">
    <property type="protein sequence ID" value="MDP9843555.1"/>
    <property type="molecule type" value="Genomic_DNA"/>
</dbReference>
<protein>
    <submittedName>
        <fullName evidence="3">Transposase-like protein</fullName>
    </submittedName>
</protein>
<dbReference type="InterPro" id="IPR009057">
    <property type="entry name" value="Homeodomain-like_sf"/>
</dbReference>
<evidence type="ECO:0000313" key="2">
    <source>
        <dbReference type="EMBL" id="MDP9843555.1"/>
    </source>
</evidence>
<name>A0ABT9QV45_9ACTN</name>
<comment type="caution">
    <text evidence="3">The sequence shown here is derived from an EMBL/GenBank/DDBJ whole genome shotgun (WGS) entry which is preliminary data.</text>
</comment>
<feature type="region of interest" description="Disordered" evidence="1">
    <location>
        <begin position="67"/>
        <end position="91"/>
    </location>
</feature>